<dbReference type="Pfam" id="PF04955">
    <property type="entry name" value="HupE_UreJ"/>
    <property type="match status" value="1"/>
</dbReference>
<feature type="signal peptide" evidence="2">
    <location>
        <begin position="1"/>
        <end position="21"/>
    </location>
</feature>
<sequence>MNKLISAGLAGLLTVSLALPAAAHTGHADGSGFLSGFLHPLGGLDHLLAMVAVGLWAAQTGGRALWMLPIAFVTMLTGGALIGMSGFELPMVEAGIAASVAVLGLLVILNKRVSVYAGMALVGVFAMFHGHAHGAEMPAAAHPLLFGAGFILSTVLLHAAGIATMIVGRGAAKRLLRATAA</sequence>
<feature type="chain" id="PRO_5022033809" evidence="2">
    <location>
        <begin position="22"/>
        <end position="181"/>
    </location>
</feature>
<name>A0A560BBS2_AZOBR</name>
<dbReference type="PIRSF" id="PIRSF016919">
    <property type="entry name" value="HupE_UreJ"/>
    <property type="match status" value="1"/>
</dbReference>
<organism evidence="3 4">
    <name type="scientific">Azospirillum brasilense</name>
    <dbReference type="NCBI Taxonomy" id="192"/>
    <lineage>
        <taxon>Bacteria</taxon>
        <taxon>Pseudomonadati</taxon>
        <taxon>Pseudomonadota</taxon>
        <taxon>Alphaproteobacteria</taxon>
        <taxon>Rhodospirillales</taxon>
        <taxon>Azospirillaceae</taxon>
        <taxon>Azospirillum</taxon>
    </lineage>
</organism>
<dbReference type="InterPro" id="IPR007038">
    <property type="entry name" value="HupE_UreJ"/>
</dbReference>
<reference evidence="3 4" key="1">
    <citation type="submission" date="2019-06" db="EMBL/GenBank/DDBJ databases">
        <title>Genomic Encyclopedia of Type Strains, Phase IV (KMG-V): Genome sequencing to study the core and pangenomes of soil and plant-associated prokaryotes.</title>
        <authorList>
            <person name="Whitman W."/>
        </authorList>
    </citation>
    <scope>NUCLEOTIDE SEQUENCE [LARGE SCALE GENOMIC DNA]</scope>
    <source>
        <strain evidence="3 4">BR 11796</strain>
    </source>
</reference>
<keyword evidence="1" id="KW-1133">Transmembrane helix</keyword>
<evidence type="ECO:0000256" key="2">
    <source>
        <dbReference type="SAM" id="SignalP"/>
    </source>
</evidence>
<proteinExistence type="predicted"/>
<dbReference type="EMBL" id="VITF01000004">
    <property type="protein sequence ID" value="TWA70054.1"/>
    <property type="molecule type" value="Genomic_DNA"/>
</dbReference>
<keyword evidence="2" id="KW-0732">Signal</keyword>
<protein>
    <submittedName>
        <fullName evidence="3">Urease accessory protein</fullName>
    </submittedName>
</protein>
<feature type="transmembrane region" description="Helical" evidence="1">
    <location>
        <begin position="65"/>
        <end position="83"/>
    </location>
</feature>
<gene>
    <name evidence="3" type="ORF">FBZ82_104214</name>
</gene>
<dbReference type="Proteomes" id="UP000316083">
    <property type="component" value="Unassembled WGS sequence"/>
</dbReference>
<evidence type="ECO:0000313" key="4">
    <source>
        <dbReference type="Proteomes" id="UP000316083"/>
    </source>
</evidence>
<feature type="transmembrane region" description="Helical" evidence="1">
    <location>
        <begin position="144"/>
        <end position="167"/>
    </location>
</feature>
<accession>A0A560BBS2</accession>
<feature type="transmembrane region" description="Helical" evidence="1">
    <location>
        <begin position="38"/>
        <end position="58"/>
    </location>
</feature>
<comment type="caution">
    <text evidence="3">The sequence shown here is derived from an EMBL/GenBank/DDBJ whole genome shotgun (WGS) entry which is preliminary data.</text>
</comment>
<feature type="transmembrane region" description="Helical" evidence="1">
    <location>
        <begin position="115"/>
        <end position="132"/>
    </location>
</feature>
<keyword evidence="1" id="KW-0472">Membrane</keyword>
<feature type="transmembrane region" description="Helical" evidence="1">
    <location>
        <begin position="89"/>
        <end position="108"/>
    </location>
</feature>
<keyword evidence="1" id="KW-0812">Transmembrane</keyword>
<dbReference type="RefSeq" id="WP_145675453.1">
    <property type="nucleotide sequence ID" value="NZ_VITF01000004.1"/>
</dbReference>
<evidence type="ECO:0000256" key="1">
    <source>
        <dbReference type="SAM" id="Phobius"/>
    </source>
</evidence>
<evidence type="ECO:0000313" key="3">
    <source>
        <dbReference type="EMBL" id="TWA70054.1"/>
    </source>
</evidence>
<dbReference type="AlphaFoldDB" id="A0A560BBS2"/>